<protein>
    <submittedName>
        <fullName evidence="1">Uncharacterized protein</fullName>
    </submittedName>
</protein>
<evidence type="ECO:0000313" key="2">
    <source>
        <dbReference type="Proteomes" id="UP001165960"/>
    </source>
</evidence>
<accession>A0ACC2STD7</accession>
<dbReference type="Proteomes" id="UP001165960">
    <property type="component" value="Unassembled WGS sequence"/>
</dbReference>
<name>A0ACC2STD7_9FUNG</name>
<comment type="caution">
    <text evidence="1">The sequence shown here is derived from an EMBL/GenBank/DDBJ whole genome shotgun (WGS) entry which is preliminary data.</text>
</comment>
<sequence>MVNPKDLVLHALALVGGGLLAVYGVVGIINVIFYAFSIKAVVGSLYTLMFGGLVIAIHLVQSDFVDKQFGFLTSNMGRGLCKFVNLSFMAMGPPGRWYEYIGTFFLLSLGVVNIVCHSMCPGIPKPILQKSAPQDAQ</sequence>
<dbReference type="EMBL" id="QTSX02004343">
    <property type="protein sequence ID" value="KAJ9065518.1"/>
    <property type="molecule type" value="Genomic_DNA"/>
</dbReference>
<organism evidence="1 2">
    <name type="scientific">Entomophthora muscae</name>
    <dbReference type="NCBI Taxonomy" id="34485"/>
    <lineage>
        <taxon>Eukaryota</taxon>
        <taxon>Fungi</taxon>
        <taxon>Fungi incertae sedis</taxon>
        <taxon>Zoopagomycota</taxon>
        <taxon>Entomophthoromycotina</taxon>
        <taxon>Entomophthoromycetes</taxon>
        <taxon>Entomophthorales</taxon>
        <taxon>Entomophthoraceae</taxon>
        <taxon>Entomophthora</taxon>
    </lineage>
</organism>
<evidence type="ECO:0000313" key="1">
    <source>
        <dbReference type="EMBL" id="KAJ9065518.1"/>
    </source>
</evidence>
<keyword evidence="2" id="KW-1185">Reference proteome</keyword>
<reference evidence="1" key="1">
    <citation type="submission" date="2022-04" db="EMBL/GenBank/DDBJ databases">
        <title>Genome of the entomopathogenic fungus Entomophthora muscae.</title>
        <authorList>
            <person name="Elya C."/>
            <person name="Lovett B.R."/>
            <person name="Lee E."/>
            <person name="Macias A.M."/>
            <person name="Hajek A.E."/>
            <person name="De Bivort B.L."/>
            <person name="Kasson M.T."/>
            <person name="De Fine Licht H.H."/>
            <person name="Stajich J.E."/>
        </authorList>
    </citation>
    <scope>NUCLEOTIDE SEQUENCE</scope>
    <source>
        <strain evidence="1">Berkeley</strain>
    </source>
</reference>
<proteinExistence type="predicted"/>
<gene>
    <name evidence="1" type="ORF">DSO57_1018822</name>
</gene>